<accession>A0A1G1XWA2</accession>
<keyword evidence="2" id="KW-0732">Signal</keyword>
<evidence type="ECO:0000313" key="3">
    <source>
        <dbReference type="EMBL" id="OGY43886.1"/>
    </source>
</evidence>
<feature type="chain" id="PRO_5009581405" description="Peptidase M15A C-terminal domain-containing protein" evidence="2">
    <location>
        <begin position="22"/>
        <end position="288"/>
    </location>
</feature>
<proteinExistence type="predicted"/>
<protein>
    <recommendedName>
        <fullName evidence="5">Peptidase M15A C-terminal domain-containing protein</fullName>
    </recommendedName>
</protein>
<keyword evidence="1" id="KW-0472">Membrane</keyword>
<feature type="transmembrane region" description="Helical" evidence="1">
    <location>
        <begin position="106"/>
        <end position="128"/>
    </location>
</feature>
<evidence type="ECO:0000256" key="2">
    <source>
        <dbReference type="SAM" id="SignalP"/>
    </source>
</evidence>
<keyword evidence="1" id="KW-1133">Transmembrane helix</keyword>
<organism evidence="3 4">
    <name type="scientific">Candidatus Buchananbacteria bacterium RIFCSPHIGHO2_01_FULL_39_14</name>
    <dbReference type="NCBI Taxonomy" id="1797532"/>
    <lineage>
        <taxon>Bacteria</taxon>
        <taxon>Candidatus Buchananiibacteriota</taxon>
    </lineage>
</organism>
<evidence type="ECO:0000256" key="1">
    <source>
        <dbReference type="SAM" id="Phobius"/>
    </source>
</evidence>
<reference evidence="3 4" key="1">
    <citation type="journal article" date="2016" name="Nat. Commun.">
        <title>Thousands of microbial genomes shed light on interconnected biogeochemical processes in an aquifer system.</title>
        <authorList>
            <person name="Anantharaman K."/>
            <person name="Brown C.T."/>
            <person name="Hug L.A."/>
            <person name="Sharon I."/>
            <person name="Castelle C.J."/>
            <person name="Probst A.J."/>
            <person name="Thomas B.C."/>
            <person name="Singh A."/>
            <person name="Wilkins M.J."/>
            <person name="Karaoz U."/>
            <person name="Brodie E.L."/>
            <person name="Williams K.H."/>
            <person name="Hubbard S.S."/>
            <person name="Banfield J.F."/>
        </authorList>
    </citation>
    <scope>NUCLEOTIDE SEQUENCE [LARGE SCALE GENOMIC DNA]</scope>
</reference>
<dbReference type="STRING" id="1797532.A2729_01015"/>
<comment type="caution">
    <text evidence="3">The sequence shown here is derived from an EMBL/GenBank/DDBJ whole genome shotgun (WGS) entry which is preliminary data.</text>
</comment>
<name>A0A1G1XWA2_9BACT</name>
<dbReference type="AlphaFoldDB" id="A0A1G1XWA2"/>
<dbReference type="EMBL" id="MHIB01000027">
    <property type="protein sequence ID" value="OGY43886.1"/>
    <property type="molecule type" value="Genomic_DNA"/>
</dbReference>
<gene>
    <name evidence="3" type="ORF">A2729_01015</name>
</gene>
<evidence type="ECO:0008006" key="5">
    <source>
        <dbReference type="Google" id="ProtNLM"/>
    </source>
</evidence>
<keyword evidence="1" id="KW-0812">Transmembrane</keyword>
<dbReference type="Proteomes" id="UP000178930">
    <property type="component" value="Unassembled WGS sequence"/>
</dbReference>
<feature type="transmembrane region" description="Helical" evidence="1">
    <location>
        <begin position="70"/>
        <end position="94"/>
    </location>
</feature>
<evidence type="ECO:0000313" key="4">
    <source>
        <dbReference type="Proteomes" id="UP000178930"/>
    </source>
</evidence>
<feature type="signal peptide" evidence="2">
    <location>
        <begin position="1"/>
        <end position="21"/>
    </location>
</feature>
<sequence length="288" mass="31407">MKNFFLTTFILFNLFLLPTLAVSKTTSDINKYKPQLAIKFGDTTINFDTVSCNPGETCSIGWIGQYIGAVYQYGVGLAAVLATIMIMVGGFLWLTSGGSPDRVGRAKEFIAGSLTGLLLALFSFMILYTVNPRLVALEGLSIRRPLEIEIEADDGEQIPSGIAARPYRTVAATTDFHIETIPGAPRLDGLDPNAVQSIENIFGELARRSQLPEGLQITSGYRPGSRTANGNLSQHNYNAVDFVYNGLNQANANQLMTNIRAINPNVSFVNNINHGTGPHIHMDFRNGY</sequence>